<dbReference type="RefSeq" id="WP_011388786.1">
    <property type="nucleotide sequence ID" value="NC_007643.1"/>
</dbReference>
<comment type="subunit">
    <text evidence="5">The basic unit is a heterodimer which dimerizes to form tetramers. The heterotetramers trimerize; 6 large subunits form a core ring with 6 small subunits projecting outwards.</text>
</comment>
<evidence type="ECO:0000256" key="6">
    <source>
        <dbReference type="SAM" id="MobiDB-lite"/>
    </source>
</evidence>
<feature type="binding site" evidence="5">
    <location>
        <position position="205"/>
    </location>
    <ligand>
        <name>adenosylcob(III)alamin</name>
        <dbReference type="ChEBI" id="CHEBI:18408"/>
    </ligand>
</feature>
<evidence type="ECO:0000313" key="7">
    <source>
        <dbReference type="EMBL" id="ABC21832.1"/>
    </source>
</evidence>
<dbReference type="PIRSF" id="PIRSF018982">
    <property type="entry name" value="EutC"/>
    <property type="match status" value="1"/>
</dbReference>
<comment type="function">
    <text evidence="5">Catalyzes the deamination of various vicinal amino-alcohols to oxo compounds. Allows this organism to utilize ethanolamine as the sole source of nitrogen and carbon in the presence of external vitamin B12.</text>
</comment>
<dbReference type="Gene3D" id="1.10.30.40">
    <property type="entry name" value="Ethanolamine ammonia-lyase light chain (EutC), N-terminal domain"/>
    <property type="match status" value="1"/>
</dbReference>
<organism evidence="7 8">
    <name type="scientific">Rhodospirillum rubrum (strain ATCC 11170 / ATH 1.1.1 / DSM 467 / LMG 4362 / NCIMB 8255 / S1)</name>
    <dbReference type="NCBI Taxonomy" id="269796"/>
    <lineage>
        <taxon>Bacteria</taxon>
        <taxon>Pseudomonadati</taxon>
        <taxon>Pseudomonadota</taxon>
        <taxon>Alphaproteobacteria</taxon>
        <taxon>Rhodospirillales</taxon>
        <taxon>Rhodospirillaceae</taxon>
        <taxon>Rhodospirillum</taxon>
    </lineage>
</organism>
<dbReference type="AlphaFoldDB" id="Q2RVL3"/>
<comment type="subcellular location">
    <subcellularLocation>
        <location evidence="5">Bacterial microcompartment</location>
    </subcellularLocation>
</comment>
<evidence type="ECO:0000256" key="5">
    <source>
        <dbReference type="HAMAP-Rule" id="MF_00601"/>
    </source>
</evidence>
<comment type="similarity">
    <text evidence="5">Belongs to the EutC family.</text>
</comment>
<keyword evidence="4 5" id="KW-1283">Bacterial microcompartment</keyword>
<keyword evidence="1 5" id="KW-0846">Cobalamin</keyword>
<dbReference type="HOGENOM" id="CLU_068224_1_0_5"/>
<dbReference type="Pfam" id="PF05985">
    <property type="entry name" value="EutC"/>
    <property type="match status" value="1"/>
</dbReference>
<accession>Q2RVL3</accession>
<feature type="binding site" evidence="5">
    <location>
        <position position="155"/>
    </location>
    <ligand>
        <name>adenosylcob(III)alamin</name>
        <dbReference type="ChEBI" id="CHEBI:18408"/>
    </ligand>
</feature>
<dbReference type="EC" id="4.3.1.7" evidence="5"/>
<dbReference type="GO" id="GO:0031471">
    <property type="term" value="C:ethanolamine degradation polyhedral organelle"/>
    <property type="evidence" value="ECO:0007669"/>
    <property type="project" value="UniProtKB-UniRule"/>
</dbReference>
<dbReference type="KEGG" id="rru:Rru_A1031"/>
<evidence type="ECO:0000256" key="3">
    <source>
        <dbReference type="ARBA" id="ARBA00023285"/>
    </source>
</evidence>
<name>Q2RVL3_RHORT</name>
<dbReference type="GO" id="GO:0006520">
    <property type="term" value="P:amino acid metabolic process"/>
    <property type="evidence" value="ECO:0007669"/>
    <property type="project" value="InterPro"/>
</dbReference>
<dbReference type="STRING" id="269796.Rru_A1031"/>
<evidence type="ECO:0000256" key="2">
    <source>
        <dbReference type="ARBA" id="ARBA00023239"/>
    </source>
</evidence>
<dbReference type="GO" id="GO:0009350">
    <property type="term" value="C:ethanolamine ammonia-lyase complex"/>
    <property type="evidence" value="ECO:0007669"/>
    <property type="project" value="UniProtKB-UniRule"/>
</dbReference>
<dbReference type="HAMAP" id="MF_00601">
    <property type="entry name" value="EutC"/>
    <property type="match status" value="1"/>
</dbReference>
<dbReference type="InterPro" id="IPR042251">
    <property type="entry name" value="EutC_C"/>
</dbReference>
<comment type="catalytic activity">
    <reaction evidence="5">
        <text>ethanolamine = acetaldehyde + NH4(+)</text>
        <dbReference type="Rhea" id="RHEA:15313"/>
        <dbReference type="ChEBI" id="CHEBI:15343"/>
        <dbReference type="ChEBI" id="CHEBI:28938"/>
        <dbReference type="ChEBI" id="CHEBI:57603"/>
        <dbReference type="EC" id="4.3.1.7"/>
    </reaction>
</comment>
<comment type="pathway">
    <text evidence="5">Amine and polyamine degradation; ethanolamine degradation.</text>
</comment>
<gene>
    <name evidence="5" type="primary">eutC</name>
    <name evidence="7" type="ordered locus">Rru_A1031</name>
</gene>
<evidence type="ECO:0000256" key="4">
    <source>
        <dbReference type="ARBA" id="ARBA00024446"/>
    </source>
</evidence>
<evidence type="ECO:0000313" key="8">
    <source>
        <dbReference type="Proteomes" id="UP000001929"/>
    </source>
</evidence>
<dbReference type="InterPro" id="IPR009246">
    <property type="entry name" value="EutC"/>
</dbReference>
<proteinExistence type="inferred from homology"/>
<dbReference type="Gene3D" id="3.40.50.11240">
    <property type="entry name" value="Ethanolamine ammonia-lyase light chain (EutC)"/>
    <property type="match status" value="1"/>
</dbReference>
<feature type="binding site" evidence="5">
    <location>
        <position position="176"/>
    </location>
    <ligand>
        <name>adenosylcob(III)alamin</name>
        <dbReference type="ChEBI" id="CHEBI:18408"/>
    </ligand>
</feature>
<sequence length="271" mass="28416">MTLPPVVDPFARFRAATRARVGLGRSGDALPTTALLEFQIAHARARDAVHGAIDAEALARAFAPLPTATVHSAASDRAVYLRRPDLGRRLDDESAARLDALGEGGQGWDVVFVIADGLSAAAVAAHAQATVRAALETLGGRLSVGPLVIASQSRVALGDDIGARLKARMVAVLIGERPGLSVADSLGAYITFDPRPGRRDSERNCISNIHADGLHADQAARTLCWLVEEGLRRRITGIGLKEEAQPRLGAGEGGNLPPVLDPSDRLGELSS</sequence>
<dbReference type="eggNOG" id="COG4302">
    <property type="taxonomic scope" value="Bacteria"/>
</dbReference>
<protein>
    <recommendedName>
        <fullName evidence="5">Ethanolamine ammonia-lyase small subunit</fullName>
        <shortName evidence="5">EAL small subunit</shortName>
        <ecNumber evidence="5">4.3.1.7</ecNumber>
    </recommendedName>
</protein>
<keyword evidence="2 5" id="KW-0456">Lyase</keyword>
<evidence type="ECO:0000256" key="1">
    <source>
        <dbReference type="ARBA" id="ARBA00022628"/>
    </source>
</evidence>
<dbReference type="GO" id="GO:0046336">
    <property type="term" value="P:ethanolamine catabolic process"/>
    <property type="evidence" value="ECO:0007669"/>
    <property type="project" value="UniProtKB-UniRule"/>
</dbReference>
<dbReference type="NCBIfam" id="NF003971">
    <property type="entry name" value="PRK05465.1"/>
    <property type="match status" value="1"/>
</dbReference>
<feature type="region of interest" description="Disordered" evidence="6">
    <location>
        <begin position="246"/>
        <end position="271"/>
    </location>
</feature>
<dbReference type="EMBL" id="CP000230">
    <property type="protein sequence ID" value="ABC21832.1"/>
    <property type="molecule type" value="Genomic_DNA"/>
</dbReference>
<feature type="compositionally biased region" description="Basic and acidic residues" evidence="6">
    <location>
        <begin position="262"/>
        <end position="271"/>
    </location>
</feature>
<dbReference type="InterPro" id="IPR042255">
    <property type="entry name" value="EutC_N"/>
</dbReference>
<dbReference type="GO" id="GO:0031419">
    <property type="term" value="F:cobalamin binding"/>
    <property type="evidence" value="ECO:0007669"/>
    <property type="project" value="UniProtKB-UniRule"/>
</dbReference>
<comment type="cofactor">
    <cofactor evidence="5">
        <name>adenosylcob(III)alamin</name>
        <dbReference type="ChEBI" id="CHEBI:18408"/>
    </cofactor>
    <text evidence="5">Binds between the large and small subunits.</text>
</comment>
<keyword evidence="8" id="KW-1185">Reference proteome</keyword>
<dbReference type="PANTHER" id="PTHR39330">
    <property type="entry name" value="ETHANOLAMINE AMMONIA-LYASE LIGHT CHAIN"/>
    <property type="match status" value="1"/>
</dbReference>
<dbReference type="PANTHER" id="PTHR39330:SF1">
    <property type="entry name" value="ETHANOLAMINE AMMONIA-LYASE SMALL SUBUNIT"/>
    <property type="match status" value="1"/>
</dbReference>
<keyword evidence="3 5" id="KW-0170">Cobalt</keyword>
<dbReference type="PhylomeDB" id="Q2RVL3"/>
<dbReference type="GO" id="GO:0008851">
    <property type="term" value="F:ethanolamine ammonia-lyase activity"/>
    <property type="evidence" value="ECO:0007669"/>
    <property type="project" value="UniProtKB-UniRule"/>
</dbReference>
<dbReference type="PATRIC" id="fig|269796.9.peg.1086"/>
<dbReference type="EnsemblBacteria" id="ABC21832">
    <property type="protein sequence ID" value="ABC21832"/>
    <property type="gene ID" value="Rru_A1031"/>
</dbReference>
<dbReference type="UniPathway" id="UPA00560"/>
<dbReference type="Proteomes" id="UP000001929">
    <property type="component" value="Chromosome"/>
</dbReference>
<reference evidence="7 8" key="1">
    <citation type="journal article" date="2011" name="Stand. Genomic Sci.">
        <title>Complete genome sequence of Rhodospirillum rubrum type strain (S1).</title>
        <authorList>
            <person name="Munk A.C."/>
            <person name="Copeland A."/>
            <person name="Lucas S."/>
            <person name="Lapidus A."/>
            <person name="Del Rio T.G."/>
            <person name="Barry K."/>
            <person name="Detter J.C."/>
            <person name="Hammon N."/>
            <person name="Israni S."/>
            <person name="Pitluck S."/>
            <person name="Brettin T."/>
            <person name="Bruce D."/>
            <person name="Han C."/>
            <person name="Tapia R."/>
            <person name="Gilna P."/>
            <person name="Schmutz J."/>
            <person name="Larimer F."/>
            <person name="Land M."/>
            <person name="Kyrpides N.C."/>
            <person name="Mavromatis K."/>
            <person name="Richardson P."/>
            <person name="Rohde M."/>
            <person name="Goker M."/>
            <person name="Klenk H.P."/>
            <person name="Zhang Y."/>
            <person name="Roberts G.P."/>
            <person name="Reslewic S."/>
            <person name="Schwartz D.C."/>
        </authorList>
    </citation>
    <scope>NUCLEOTIDE SEQUENCE [LARGE SCALE GENOMIC DNA]</scope>
    <source>
        <strain evidence="8">ATCC 11170 / ATH 1.1.1 / DSM 467 / LMG 4362 / NCIMB 8255 / S1</strain>
    </source>
</reference>